<reference evidence="2" key="1">
    <citation type="submission" date="2022-10" db="EMBL/GenBank/DDBJ databases">
        <title>Culturing micro-colonial fungi from biological soil crusts in the Mojave desert and describing Neophaeococcomyces mojavensis, and introducing the new genera and species Taxawa tesnikishii.</title>
        <authorList>
            <person name="Kurbessoian T."/>
            <person name="Stajich J.E."/>
        </authorList>
    </citation>
    <scope>NUCLEOTIDE SEQUENCE</scope>
    <source>
        <strain evidence="2">TK_41</strain>
    </source>
</reference>
<evidence type="ECO:0000313" key="3">
    <source>
        <dbReference type="Proteomes" id="UP001172673"/>
    </source>
</evidence>
<organism evidence="2 3">
    <name type="scientific">Cladophialophora chaetospira</name>
    <dbReference type="NCBI Taxonomy" id="386627"/>
    <lineage>
        <taxon>Eukaryota</taxon>
        <taxon>Fungi</taxon>
        <taxon>Dikarya</taxon>
        <taxon>Ascomycota</taxon>
        <taxon>Pezizomycotina</taxon>
        <taxon>Eurotiomycetes</taxon>
        <taxon>Chaetothyriomycetidae</taxon>
        <taxon>Chaetothyriales</taxon>
        <taxon>Herpotrichiellaceae</taxon>
        <taxon>Cladophialophora</taxon>
    </lineage>
</organism>
<sequence>MEVSTSLPLPNVAISMAFDLPKRQCQAQHTKTVFGNLCSVCDALDVAALLAPANRDIAGELRAGIQLGTLPQLRDCASHCRFCRLIVDQVPSTIGPESVEPEHFDYKEHSTRTPAPIDHWKYSTCTPEPNEIVVSLRSFRGDMEHLQDLPMMKWDEYLKDPTATWLEILLHSGGPGFRTPTEGMAITCQKRLVPYLGDLTRQPLAGRMIPSQVQYSELKGQLEACLQNHQECFLHDFNSEAIDKHFWLIDTVKKRVVLANQNVEYAALSYVWGDVKPNYEHLKGMSSPSAGNRNKVKEVVAGNDIPSAELPQNLPKTISDAIEFCCGLDMPYLWVDSICIAQDNQEMKDYLIQRMNHIYMKAKFTIIAAAGQDANAGLPGVRAGTRIDERTIVNLHGTEFTTNHPPVKRLITESVWFKRAWTYQEGWLSPRCFIFTPQEVLFCCTQSTSRESWYSCSSNTKNGLATRVFQTHEIGFPTGVGQIGEESRISSLFNNVLRLYHRRQLTFEVDKIKAIQGCINAIAERNGIPSWHGMPMQWASLAGALIWRHSKPSKRTNLNFPSYSWASWDVEPVYFREFNVFHDGFANIYELESAPNIPKSPSGCPALSFTGEVALLHIKPGIEDIWYLDEQKHLESAPGAFAECYPGDLSAEEVQRLSTAPCEFLGIAKGFHWLSNRELVMAMMIERKEGYVVRRTVLCMTFRAWQTAKRTYETVILL</sequence>
<keyword evidence="3" id="KW-1185">Reference proteome</keyword>
<dbReference type="PANTHER" id="PTHR33112:SF12">
    <property type="entry name" value="HETEROKARYON INCOMPATIBILITY DOMAIN-CONTAINING PROTEIN"/>
    <property type="match status" value="1"/>
</dbReference>
<protein>
    <recommendedName>
        <fullName evidence="1">Heterokaryon incompatibility domain-containing protein</fullName>
    </recommendedName>
</protein>
<proteinExistence type="predicted"/>
<dbReference type="AlphaFoldDB" id="A0AA38X338"/>
<evidence type="ECO:0000259" key="1">
    <source>
        <dbReference type="Pfam" id="PF06985"/>
    </source>
</evidence>
<dbReference type="PANTHER" id="PTHR33112">
    <property type="entry name" value="DOMAIN PROTEIN, PUTATIVE-RELATED"/>
    <property type="match status" value="1"/>
</dbReference>
<comment type="caution">
    <text evidence="2">The sequence shown here is derived from an EMBL/GenBank/DDBJ whole genome shotgun (WGS) entry which is preliminary data.</text>
</comment>
<feature type="domain" description="Heterokaryon incompatibility" evidence="1">
    <location>
        <begin position="265"/>
        <end position="425"/>
    </location>
</feature>
<dbReference type="InterPro" id="IPR010730">
    <property type="entry name" value="HET"/>
</dbReference>
<dbReference type="EMBL" id="JAPDRK010000015">
    <property type="protein sequence ID" value="KAJ9605904.1"/>
    <property type="molecule type" value="Genomic_DNA"/>
</dbReference>
<dbReference type="Pfam" id="PF06985">
    <property type="entry name" value="HET"/>
    <property type="match status" value="1"/>
</dbReference>
<gene>
    <name evidence="2" type="ORF">H2200_009753</name>
</gene>
<accession>A0AA38X338</accession>
<name>A0AA38X338_9EURO</name>
<evidence type="ECO:0000313" key="2">
    <source>
        <dbReference type="EMBL" id="KAJ9605904.1"/>
    </source>
</evidence>
<dbReference type="Proteomes" id="UP001172673">
    <property type="component" value="Unassembled WGS sequence"/>
</dbReference>